<organism evidence="1 2">
    <name type="scientific">Faecalicatena contorta</name>
    <dbReference type="NCBI Taxonomy" id="39482"/>
    <lineage>
        <taxon>Bacteria</taxon>
        <taxon>Bacillati</taxon>
        <taxon>Bacillota</taxon>
        <taxon>Clostridia</taxon>
        <taxon>Lachnospirales</taxon>
        <taxon>Lachnospiraceae</taxon>
        <taxon>Faecalicatena</taxon>
    </lineage>
</organism>
<reference evidence="2" key="1">
    <citation type="submission" date="2017-07" db="EMBL/GenBank/DDBJ databases">
        <authorList>
            <person name="Varghese N."/>
            <person name="Submissions S."/>
        </authorList>
    </citation>
    <scope>NUCLEOTIDE SEQUENCE [LARGE SCALE GENOMIC DNA]</scope>
    <source>
        <strain evidence="2">NLAE-zl-C134</strain>
    </source>
</reference>
<proteinExistence type="predicted"/>
<dbReference type="RefSeq" id="WP_109710554.1">
    <property type="nucleotide sequence ID" value="NZ_QGDS01000005.1"/>
</dbReference>
<protein>
    <submittedName>
        <fullName evidence="1">Uncharacterized protein</fullName>
    </submittedName>
</protein>
<accession>A0A315ZYE8</accession>
<name>A0A315ZYE8_9FIRM</name>
<sequence length="110" mass="12563">MENMYAIQLEVPLGIREGRMTFQIVNRRITGEMELLGNVEKFEGNILSDGTIQIEGFLTSSVRRIPYEGFGKIQDGKIQMQLDNNRESYKLTGYLCNLSQKGRETNEANL</sequence>
<gene>
    <name evidence="1" type="ORF">SAMN05216529_1054</name>
</gene>
<dbReference type="EMBL" id="UHJJ01000005">
    <property type="protein sequence ID" value="SUQ14031.1"/>
    <property type="molecule type" value="Genomic_DNA"/>
</dbReference>
<keyword evidence="2" id="KW-1185">Reference proteome</keyword>
<evidence type="ECO:0000313" key="2">
    <source>
        <dbReference type="Proteomes" id="UP000254051"/>
    </source>
</evidence>
<dbReference type="Proteomes" id="UP000254051">
    <property type="component" value="Unassembled WGS sequence"/>
</dbReference>
<dbReference type="AlphaFoldDB" id="A0A315ZYE8"/>
<evidence type="ECO:0000313" key="1">
    <source>
        <dbReference type="EMBL" id="SUQ14031.1"/>
    </source>
</evidence>
<dbReference type="OrthoDB" id="1976346at2"/>